<dbReference type="SUPFAM" id="SSF52218">
    <property type="entry name" value="Flavoproteins"/>
    <property type="match status" value="1"/>
</dbReference>
<feature type="domain" description="Flavodoxin-like fold" evidence="2">
    <location>
        <begin position="3"/>
        <end position="157"/>
    </location>
</feature>
<accession>A0ABV7JFJ5</accession>
<keyword evidence="1" id="KW-0560">Oxidoreductase</keyword>
<dbReference type="InterPro" id="IPR029039">
    <property type="entry name" value="Flavoprotein-like_sf"/>
</dbReference>
<organism evidence="3 4">
    <name type="scientific">Marinicella sediminis</name>
    <dbReference type="NCBI Taxonomy" id="1792834"/>
    <lineage>
        <taxon>Bacteria</taxon>
        <taxon>Pseudomonadati</taxon>
        <taxon>Pseudomonadota</taxon>
        <taxon>Gammaproteobacteria</taxon>
        <taxon>Lysobacterales</taxon>
        <taxon>Marinicellaceae</taxon>
        <taxon>Marinicella</taxon>
    </lineage>
</organism>
<dbReference type="PANTHER" id="PTHR47307">
    <property type="entry name" value="GLUTATHIONE-REGULATED POTASSIUM-EFFLUX SYSTEM ANCILLARY PROTEIN KEFG"/>
    <property type="match status" value="1"/>
</dbReference>
<protein>
    <submittedName>
        <fullName evidence="3">NAD(P)H-dependent oxidoreductase</fullName>
    </submittedName>
</protein>
<sequence>MNKVLVLFAHPVYQTSLLNRTLLEGLESTAQVTVHDLYEHYPDFMIDVAHEQNLLNAHDVIVFQHPLYWYSCPALLKEWMDLVLEHGYAYGTGANALQDKIFISSITSGGDAANYAGERNIRDLLKPFEHTARLCNMQFLPPFITYGGLKIKAGNFDQLLTKEYLTEQRERFRALLDDLVHQRINEANCLAFDTMNDRFDQLEIQHD</sequence>
<dbReference type="InterPro" id="IPR003680">
    <property type="entry name" value="Flavodoxin_fold"/>
</dbReference>
<evidence type="ECO:0000259" key="2">
    <source>
        <dbReference type="Pfam" id="PF02525"/>
    </source>
</evidence>
<evidence type="ECO:0000313" key="3">
    <source>
        <dbReference type="EMBL" id="MFC3195644.1"/>
    </source>
</evidence>
<dbReference type="Pfam" id="PF02525">
    <property type="entry name" value="Flavodoxin_2"/>
    <property type="match status" value="1"/>
</dbReference>
<dbReference type="Gene3D" id="3.40.50.360">
    <property type="match status" value="1"/>
</dbReference>
<evidence type="ECO:0000313" key="4">
    <source>
        <dbReference type="Proteomes" id="UP001595533"/>
    </source>
</evidence>
<comment type="caution">
    <text evidence="3">The sequence shown here is derived from an EMBL/GenBank/DDBJ whole genome shotgun (WGS) entry which is preliminary data.</text>
</comment>
<gene>
    <name evidence="3" type="ORF">ACFODZ_15425</name>
</gene>
<proteinExistence type="predicted"/>
<dbReference type="InterPro" id="IPR046980">
    <property type="entry name" value="KefG/KefF"/>
</dbReference>
<keyword evidence="4" id="KW-1185">Reference proteome</keyword>
<dbReference type="RefSeq" id="WP_077412301.1">
    <property type="nucleotide sequence ID" value="NZ_JBHRTS010000009.1"/>
</dbReference>
<dbReference type="PANTHER" id="PTHR47307:SF1">
    <property type="entry name" value="GLUTATHIONE-REGULATED POTASSIUM-EFFLUX SYSTEM ANCILLARY PROTEIN KEFG"/>
    <property type="match status" value="1"/>
</dbReference>
<reference evidence="4" key="1">
    <citation type="journal article" date="2019" name="Int. J. Syst. Evol. Microbiol.">
        <title>The Global Catalogue of Microorganisms (GCM) 10K type strain sequencing project: providing services to taxonomists for standard genome sequencing and annotation.</title>
        <authorList>
            <consortium name="The Broad Institute Genomics Platform"/>
            <consortium name="The Broad Institute Genome Sequencing Center for Infectious Disease"/>
            <person name="Wu L."/>
            <person name="Ma J."/>
        </authorList>
    </citation>
    <scope>NUCLEOTIDE SEQUENCE [LARGE SCALE GENOMIC DNA]</scope>
    <source>
        <strain evidence="4">KCTC 42953</strain>
    </source>
</reference>
<name>A0ABV7JFJ5_9GAMM</name>
<dbReference type="Proteomes" id="UP001595533">
    <property type="component" value="Unassembled WGS sequence"/>
</dbReference>
<evidence type="ECO:0000256" key="1">
    <source>
        <dbReference type="ARBA" id="ARBA00023002"/>
    </source>
</evidence>
<dbReference type="EMBL" id="JBHRTS010000009">
    <property type="protein sequence ID" value="MFC3195644.1"/>
    <property type="molecule type" value="Genomic_DNA"/>
</dbReference>